<feature type="compositionally biased region" description="Polar residues" evidence="1">
    <location>
        <begin position="168"/>
        <end position="183"/>
    </location>
</feature>
<dbReference type="OrthoDB" id="568137at2759"/>
<feature type="compositionally biased region" description="Low complexity" evidence="1">
    <location>
        <begin position="211"/>
        <end position="228"/>
    </location>
</feature>
<gene>
    <name evidence="2" type="ORF">BCR44DRAFT_1217622</name>
</gene>
<feature type="compositionally biased region" description="Low complexity" evidence="1">
    <location>
        <begin position="95"/>
        <end position="120"/>
    </location>
</feature>
<feature type="region of interest" description="Disordered" evidence="1">
    <location>
        <begin position="64"/>
        <end position="367"/>
    </location>
</feature>
<comment type="caution">
    <text evidence="2">The sequence shown here is derived from an EMBL/GenBank/DDBJ whole genome shotgun (WGS) entry which is preliminary data.</text>
</comment>
<evidence type="ECO:0000256" key="1">
    <source>
        <dbReference type="SAM" id="MobiDB-lite"/>
    </source>
</evidence>
<dbReference type="Proteomes" id="UP000193411">
    <property type="component" value="Unassembled WGS sequence"/>
</dbReference>
<keyword evidence="3" id="KW-1185">Reference proteome</keyword>
<feature type="compositionally biased region" description="Basic and acidic residues" evidence="1">
    <location>
        <begin position="131"/>
        <end position="141"/>
    </location>
</feature>
<evidence type="ECO:0000313" key="2">
    <source>
        <dbReference type="EMBL" id="ORZ39910.1"/>
    </source>
</evidence>
<dbReference type="AlphaFoldDB" id="A0A1Y2HZA6"/>
<feature type="compositionally biased region" description="Basic and acidic residues" evidence="1">
    <location>
        <begin position="325"/>
        <end position="345"/>
    </location>
</feature>
<organism evidence="2 3">
    <name type="scientific">Catenaria anguillulae PL171</name>
    <dbReference type="NCBI Taxonomy" id="765915"/>
    <lineage>
        <taxon>Eukaryota</taxon>
        <taxon>Fungi</taxon>
        <taxon>Fungi incertae sedis</taxon>
        <taxon>Blastocladiomycota</taxon>
        <taxon>Blastocladiomycetes</taxon>
        <taxon>Blastocladiales</taxon>
        <taxon>Catenariaceae</taxon>
        <taxon>Catenaria</taxon>
    </lineage>
</organism>
<accession>A0A1Y2HZA6</accession>
<proteinExistence type="predicted"/>
<dbReference type="EMBL" id="MCFL01000004">
    <property type="protein sequence ID" value="ORZ39910.1"/>
    <property type="molecule type" value="Genomic_DNA"/>
</dbReference>
<name>A0A1Y2HZA6_9FUNG</name>
<feature type="compositionally biased region" description="Basic and acidic residues" evidence="1">
    <location>
        <begin position="187"/>
        <end position="201"/>
    </location>
</feature>
<evidence type="ECO:0000313" key="3">
    <source>
        <dbReference type="Proteomes" id="UP000193411"/>
    </source>
</evidence>
<feature type="region of interest" description="Disordered" evidence="1">
    <location>
        <begin position="1"/>
        <end position="21"/>
    </location>
</feature>
<sequence>MHLQLRQEHDQRRHHQQQSHAARDFEQELAIMQEEFSMISELLVSVQAEAHMWRERYNDVVRETRQTAASAKPAPHRHYQRPRQPSTESRHSSQSRYSAPAPDSSSPRTRRPSNPAPSSAGRLQSQNPQPWKRDFSAERQHSKVANKRKTVDLPGYVPIRSAPIRSSGYGSPQASKSAPQQPTRPFRRFDPTEWARQRAERLQSPSVSPTRSWVPSSVSPARSAAWSPQRSSRASFAGMSPGRSTTASHRPDRSDWTPRGSPARSSGYGASPTRRSYNTVHQAQLSPHPTVSQHFSPAAARKPSTAMRTPPVRAAPVNLQSSPRRTTEQKSLAERLNERSDDRMDSSALEQGPKDGASGGRELMDANEIQDRLNRLAERLRKARELMR</sequence>
<feature type="compositionally biased region" description="Basic and acidic residues" evidence="1">
    <location>
        <begin position="1"/>
        <end position="11"/>
    </location>
</feature>
<reference evidence="2 3" key="1">
    <citation type="submission" date="2016-07" db="EMBL/GenBank/DDBJ databases">
        <title>Pervasive Adenine N6-methylation of Active Genes in Fungi.</title>
        <authorList>
            <consortium name="DOE Joint Genome Institute"/>
            <person name="Mondo S.J."/>
            <person name="Dannebaum R.O."/>
            <person name="Kuo R.C."/>
            <person name="Labutti K."/>
            <person name="Haridas S."/>
            <person name="Kuo A."/>
            <person name="Salamov A."/>
            <person name="Ahrendt S.R."/>
            <person name="Lipzen A."/>
            <person name="Sullivan W."/>
            <person name="Andreopoulos W.B."/>
            <person name="Clum A."/>
            <person name="Lindquist E."/>
            <person name="Daum C."/>
            <person name="Ramamoorthy G.K."/>
            <person name="Gryganskyi A."/>
            <person name="Culley D."/>
            <person name="Magnuson J.K."/>
            <person name="James T.Y."/>
            <person name="O'Malley M.A."/>
            <person name="Stajich J.E."/>
            <person name="Spatafora J.W."/>
            <person name="Visel A."/>
            <person name="Grigoriev I.V."/>
        </authorList>
    </citation>
    <scope>NUCLEOTIDE SEQUENCE [LARGE SCALE GENOMIC DNA]</scope>
    <source>
        <strain evidence="2 3">PL171</strain>
    </source>
</reference>
<protein>
    <submittedName>
        <fullName evidence="2">Uncharacterized protein</fullName>
    </submittedName>
</protein>
<feature type="compositionally biased region" description="Polar residues" evidence="1">
    <location>
        <begin position="273"/>
        <end position="295"/>
    </location>
</feature>